<dbReference type="InterPro" id="IPR050339">
    <property type="entry name" value="CC_SR_Kinase"/>
</dbReference>
<dbReference type="InterPro" id="IPR011009">
    <property type="entry name" value="Kinase-like_dom_sf"/>
</dbReference>
<gene>
    <name evidence="7" type="ORF">RRG08_041429</name>
</gene>
<dbReference type="EMBL" id="JAWDGP010002778">
    <property type="protein sequence ID" value="KAK3779966.1"/>
    <property type="molecule type" value="Genomic_DNA"/>
</dbReference>
<evidence type="ECO:0000259" key="6">
    <source>
        <dbReference type="PROSITE" id="PS50011"/>
    </source>
</evidence>
<proteinExistence type="predicted"/>
<name>A0AAE1A3T7_9GAST</name>
<evidence type="ECO:0000256" key="3">
    <source>
        <dbReference type="ARBA" id="ARBA00022777"/>
    </source>
</evidence>
<reference evidence="7" key="1">
    <citation type="journal article" date="2023" name="G3 (Bethesda)">
        <title>A reference genome for the long-term kleptoplast-retaining sea slug Elysia crispata morphotype clarki.</title>
        <authorList>
            <person name="Eastman K.E."/>
            <person name="Pendleton A.L."/>
            <person name="Shaikh M.A."/>
            <person name="Suttiyut T."/>
            <person name="Ogas R."/>
            <person name="Tomko P."/>
            <person name="Gavelis G."/>
            <person name="Widhalm J.R."/>
            <person name="Wisecaver J.H."/>
        </authorList>
    </citation>
    <scope>NUCLEOTIDE SEQUENCE</scope>
    <source>
        <strain evidence="7">ECLA1</strain>
    </source>
</reference>
<dbReference type="SMART" id="SM00219">
    <property type="entry name" value="TyrKc"/>
    <property type="match status" value="1"/>
</dbReference>
<dbReference type="InterPro" id="IPR000719">
    <property type="entry name" value="Prot_kinase_dom"/>
</dbReference>
<evidence type="ECO:0000256" key="5">
    <source>
        <dbReference type="SAM" id="MobiDB-lite"/>
    </source>
</evidence>
<sequence length="1059" mass="119294">MDHSSHGENLPLRDVSNTSGGIVTWSHTAGENPKPADVENIPANFAHETHTELNGQVSTVASSSLMYNPTDDPASGRPYSSLQFVYNPEVSDISDCEDSDEKSVENRDSNIKYPNYDLSDSGIKRTLTQLYGSLPIVERKATQEIRPQSSKDSQEFTMDGSIITSEKKPKSSIEEPAQRRTSFGVPTFCDVVFNDQSTHATSSQVNAENRDPNNDRQHESRDVRLPDLDMSHLNGEGSSQLERSKQGKINDNTNNQRDSSQAGKMKTNQAYSARAHPYKFPFKCNRIPRENRDHVLEYPEWDFPSLDQHSGGLDVLDLKKVSYLGGPNKQNVMLCENGKDSKRKYVLKFFPQKSERFLRELKAVKDIQHPYIVRPISYRSVRSVCYTVTNYFPRGSLANYIGELPIQTIVRYFIKIANGLSFLHACHVIHRDLRPENIMIDDCDNPMISDFDMSDTLRPGAGITEPRRRTADVDINFIRRYGTKKDAFSLGAVLHCMMFEVQYHEHYDFFCQAKNAMMPDCPVLQMLRDTILNLVTPDWSARWSVNRVLDLFVKHHSLLSQFCGVLTLEELDPLFAKLVERSQNQFSNLGKRRYSEAIQLAKCSEKQDAKFAKHSDSPDPMVSKRSDSEDSAVSKCSDNQDYKVSKCSDSQDYKSSKRPDSEEPKASKCFDSQGRKLARRSDNQAASLAKRLSSQDSKLGKCTDSQTENRAKCQAAYKPCKKFRTSGCLTCNIPSQAAYKPSKKFRTSGCLTFNIPSQAAYKPSKKFIRTSGRLTCNIPSQAAYKPSKKFIRTSGCLTCNTLSQAAYKPFKKFRTSGRLTCNIPSQAAYKPSKKFRTSGCLTFNTFSQAAYKPSKKFIRNSGRLTCNTLSQAAYKPFKKFRTSGRLTCNIPSQAAYKFSKKFRTSGCLTFNTLSQAAYKPSKKFIRTSGRLTCNTLSQAAYKPSKKFRTLVCLTCNTLSQAAYKPNKKFRTLGCLTCNIPSQAAYKPSKKFRTLGCLTCNTLSKPDQNSGKTFKTLSVKQTTLSARQLTTQAKYSKRQDGKLINGSDNNDVNKNRQNDV</sequence>
<dbReference type="InterPro" id="IPR008266">
    <property type="entry name" value="Tyr_kinase_AS"/>
</dbReference>
<keyword evidence="1" id="KW-0808">Transferase</keyword>
<dbReference type="GO" id="GO:0004713">
    <property type="term" value="F:protein tyrosine kinase activity"/>
    <property type="evidence" value="ECO:0007669"/>
    <property type="project" value="InterPro"/>
</dbReference>
<dbReference type="PANTHER" id="PTHR11042">
    <property type="entry name" value="EUKARYOTIC TRANSLATION INITIATION FACTOR 2-ALPHA KINASE EIF2-ALPHA KINASE -RELATED"/>
    <property type="match status" value="1"/>
</dbReference>
<dbReference type="GO" id="GO:0005524">
    <property type="term" value="F:ATP binding"/>
    <property type="evidence" value="ECO:0007669"/>
    <property type="project" value="UniProtKB-KW"/>
</dbReference>
<dbReference type="InterPro" id="IPR020635">
    <property type="entry name" value="Tyr_kinase_cat_dom"/>
</dbReference>
<evidence type="ECO:0000313" key="8">
    <source>
        <dbReference type="Proteomes" id="UP001283361"/>
    </source>
</evidence>
<feature type="region of interest" description="Disordered" evidence="5">
    <location>
        <begin position="1034"/>
        <end position="1059"/>
    </location>
</feature>
<dbReference type="PROSITE" id="PS50011">
    <property type="entry name" value="PROTEIN_KINASE_DOM"/>
    <property type="match status" value="1"/>
</dbReference>
<dbReference type="GO" id="GO:0005737">
    <property type="term" value="C:cytoplasm"/>
    <property type="evidence" value="ECO:0007669"/>
    <property type="project" value="TreeGrafter"/>
</dbReference>
<feature type="compositionally biased region" description="Basic and acidic residues" evidence="5">
    <location>
        <begin position="638"/>
        <end position="668"/>
    </location>
</feature>
<feature type="compositionally biased region" description="Polar residues" evidence="5">
    <location>
        <begin position="15"/>
        <end position="29"/>
    </location>
</feature>
<feature type="compositionally biased region" description="Basic and acidic residues" evidence="5">
    <location>
        <begin position="165"/>
        <end position="178"/>
    </location>
</feature>
<comment type="caution">
    <text evidence="7">The sequence shown here is derived from an EMBL/GenBank/DDBJ whole genome shotgun (WGS) entry which is preliminary data.</text>
</comment>
<feature type="compositionally biased region" description="Basic and acidic residues" evidence="5">
    <location>
        <begin position="609"/>
        <end position="628"/>
    </location>
</feature>
<dbReference type="Proteomes" id="UP001283361">
    <property type="component" value="Unassembled WGS sequence"/>
</dbReference>
<dbReference type="GO" id="GO:0005634">
    <property type="term" value="C:nucleus"/>
    <property type="evidence" value="ECO:0007669"/>
    <property type="project" value="TreeGrafter"/>
</dbReference>
<feature type="region of interest" description="Disordered" evidence="5">
    <location>
        <begin position="199"/>
        <end position="271"/>
    </location>
</feature>
<feature type="domain" description="Protein kinase" evidence="6">
    <location>
        <begin position="318"/>
        <end position="559"/>
    </location>
</feature>
<keyword evidence="4" id="KW-0067">ATP-binding</keyword>
<feature type="region of interest" description="Disordered" evidence="5">
    <location>
        <begin position="1"/>
        <end position="36"/>
    </location>
</feature>
<dbReference type="Gene3D" id="1.10.510.10">
    <property type="entry name" value="Transferase(Phosphotransferase) domain 1"/>
    <property type="match status" value="1"/>
</dbReference>
<dbReference type="CDD" id="cd00180">
    <property type="entry name" value="PKc"/>
    <property type="match status" value="1"/>
</dbReference>
<feature type="compositionally biased region" description="Basic and acidic residues" evidence="5">
    <location>
        <begin position="208"/>
        <end position="230"/>
    </location>
</feature>
<feature type="compositionally biased region" description="Polar residues" evidence="5">
    <location>
        <begin position="236"/>
        <end position="271"/>
    </location>
</feature>
<evidence type="ECO:0000256" key="2">
    <source>
        <dbReference type="ARBA" id="ARBA00022741"/>
    </source>
</evidence>
<feature type="region of interest" description="Disordered" evidence="5">
    <location>
        <begin position="609"/>
        <end position="674"/>
    </location>
</feature>
<feature type="compositionally biased region" description="Basic and acidic residues" evidence="5">
    <location>
        <begin position="1050"/>
        <end position="1059"/>
    </location>
</feature>
<protein>
    <recommendedName>
        <fullName evidence="6">Protein kinase domain-containing protein</fullName>
    </recommendedName>
</protein>
<keyword evidence="8" id="KW-1185">Reference proteome</keyword>
<organism evidence="7 8">
    <name type="scientific">Elysia crispata</name>
    <name type="common">lettuce slug</name>
    <dbReference type="NCBI Taxonomy" id="231223"/>
    <lineage>
        <taxon>Eukaryota</taxon>
        <taxon>Metazoa</taxon>
        <taxon>Spiralia</taxon>
        <taxon>Lophotrochozoa</taxon>
        <taxon>Mollusca</taxon>
        <taxon>Gastropoda</taxon>
        <taxon>Heterobranchia</taxon>
        <taxon>Euthyneura</taxon>
        <taxon>Panpulmonata</taxon>
        <taxon>Sacoglossa</taxon>
        <taxon>Placobranchoidea</taxon>
        <taxon>Plakobranchidae</taxon>
        <taxon>Elysia</taxon>
    </lineage>
</organism>
<feature type="region of interest" description="Disordered" evidence="5">
    <location>
        <begin position="141"/>
        <end position="181"/>
    </location>
</feature>
<evidence type="ECO:0000256" key="1">
    <source>
        <dbReference type="ARBA" id="ARBA00022679"/>
    </source>
</evidence>
<evidence type="ECO:0000313" key="7">
    <source>
        <dbReference type="EMBL" id="KAK3779966.1"/>
    </source>
</evidence>
<dbReference type="PROSITE" id="PS00109">
    <property type="entry name" value="PROTEIN_KINASE_TYR"/>
    <property type="match status" value="1"/>
</dbReference>
<dbReference type="AlphaFoldDB" id="A0AAE1A3T7"/>
<accession>A0AAE1A3T7</accession>
<keyword evidence="3" id="KW-0418">Kinase</keyword>
<dbReference type="SUPFAM" id="SSF56112">
    <property type="entry name" value="Protein kinase-like (PK-like)"/>
    <property type="match status" value="1"/>
</dbReference>
<dbReference type="Pfam" id="PF00069">
    <property type="entry name" value="Pkinase"/>
    <property type="match status" value="1"/>
</dbReference>
<keyword evidence="2" id="KW-0547">Nucleotide-binding</keyword>
<evidence type="ECO:0000256" key="4">
    <source>
        <dbReference type="ARBA" id="ARBA00022840"/>
    </source>
</evidence>